<dbReference type="InterPro" id="IPR046522">
    <property type="entry name" value="DUF6699"/>
</dbReference>
<feature type="domain" description="DUF6699" evidence="2">
    <location>
        <begin position="138"/>
        <end position="217"/>
    </location>
</feature>
<dbReference type="EMBL" id="JAACJM010000126">
    <property type="protein sequence ID" value="KAF5344378.1"/>
    <property type="molecule type" value="Genomic_DNA"/>
</dbReference>
<keyword evidence="4" id="KW-1185">Reference proteome</keyword>
<feature type="compositionally biased region" description="Polar residues" evidence="1">
    <location>
        <begin position="1"/>
        <end position="10"/>
    </location>
</feature>
<evidence type="ECO:0000313" key="4">
    <source>
        <dbReference type="Proteomes" id="UP000559256"/>
    </source>
</evidence>
<organism evidence="3 4">
    <name type="scientific">Tetrapyrgos nigripes</name>
    <dbReference type="NCBI Taxonomy" id="182062"/>
    <lineage>
        <taxon>Eukaryota</taxon>
        <taxon>Fungi</taxon>
        <taxon>Dikarya</taxon>
        <taxon>Basidiomycota</taxon>
        <taxon>Agaricomycotina</taxon>
        <taxon>Agaricomycetes</taxon>
        <taxon>Agaricomycetidae</taxon>
        <taxon>Agaricales</taxon>
        <taxon>Marasmiineae</taxon>
        <taxon>Marasmiaceae</taxon>
        <taxon>Tetrapyrgos</taxon>
    </lineage>
</organism>
<evidence type="ECO:0000256" key="1">
    <source>
        <dbReference type="SAM" id="MobiDB-lite"/>
    </source>
</evidence>
<comment type="caution">
    <text evidence="3">The sequence shown here is derived from an EMBL/GenBank/DDBJ whole genome shotgun (WGS) entry which is preliminary data.</text>
</comment>
<accession>A0A8H5CP05</accession>
<evidence type="ECO:0000259" key="2">
    <source>
        <dbReference type="Pfam" id="PF20415"/>
    </source>
</evidence>
<evidence type="ECO:0000313" key="3">
    <source>
        <dbReference type="EMBL" id="KAF5344378.1"/>
    </source>
</evidence>
<dbReference type="OrthoDB" id="3172906at2759"/>
<feature type="region of interest" description="Disordered" evidence="1">
    <location>
        <begin position="1"/>
        <end position="46"/>
    </location>
</feature>
<feature type="compositionally biased region" description="Polar residues" evidence="1">
    <location>
        <begin position="32"/>
        <end position="46"/>
    </location>
</feature>
<dbReference type="Proteomes" id="UP000559256">
    <property type="component" value="Unassembled WGS sequence"/>
</dbReference>
<proteinExistence type="predicted"/>
<dbReference type="AlphaFoldDB" id="A0A8H5CP05"/>
<protein>
    <recommendedName>
        <fullName evidence="2">DUF6699 domain-containing protein</fullName>
    </recommendedName>
</protein>
<gene>
    <name evidence="3" type="ORF">D9758_013237</name>
</gene>
<name>A0A8H5CP05_9AGAR</name>
<dbReference type="Pfam" id="PF20415">
    <property type="entry name" value="DUF6699"/>
    <property type="match status" value="1"/>
</dbReference>
<reference evidence="3 4" key="1">
    <citation type="journal article" date="2020" name="ISME J.">
        <title>Uncovering the hidden diversity of litter-decomposition mechanisms in mushroom-forming fungi.</title>
        <authorList>
            <person name="Floudas D."/>
            <person name="Bentzer J."/>
            <person name="Ahren D."/>
            <person name="Johansson T."/>
            <person name="Persson P."/>
            <person name="Tunlid A."/>
        </authorList>
    </citation>
    <scope>NUCLEOTIDE SEQUENCE [LARGE SCALE GENOMIC DNA]</scope>
    <source>
        <strain evidence="3 4">CBS 291.85</strain>
    </source>
</reference>
<sequence>MPAYTYNGSRHQPRPRSMSDTTGYHPYPPPQAATNAPSSSQQRPMTRLSPYQTFPRNMEHSIAWSPMTVTAAATWPMHTSPAPISPPGYRPMHNQRTRHAASQWTPHARHLYPTVPLPPQVRHDVDVISSLKSGSGLDIDLTMSPAALRQQGEEQMWERSWSEPATSPAVPSISVVHPALPWVITVHRTLYEYVTVEDVLRSVVEALASPVNIEYDRQVGDGRGRYAARTWLDFLPGKRLHGLRKSRRGEDVWVMEVI</sequence>